<accession>A0A494GD36</accession>
<proteinExistence type="predicted"/>
<reference evidence="2 3" key="1">
    <citation type="submission" date="2016-02" db="EMBL/GenBank/DDBJ databases">
        <authorList>
            <person name="Nicholson A.C."/>
            <person name="Humrighouse B.W."/>
            <person name="Loparev V."/>
            <person name="Emery B."/>
            <person name="Graziano J."/>
            <person name="McQuiston J.R."/>
        </authorList>
    </citation>
    <scope>NUCLEOTIDE SEQUENCE [LARGE SCALE GENOMIC DNA]</scope>
    <source>
        <strain evidence="2 3">E6809</strain>
    </source>
</reference>
<dbReference type="InterPro" id="IPR006640">
    <property type="entry name" value="SprT-like_domain"/>
</dbReference>
<evidence type="ECO:0000259" key="1">
    <source>
        <dbReference type="Pfam" id="PF10263"/>
    </source>
</evidence>
<evidence type="ECO:0000313" key="3">
    <source>
        <dbReference type="Proteomes" id="UP000189738"/>
    </source>
</evidence>
<dbReference type="GO" id="GO:0006950">
    <property type="term" value="P:response to stress"/>
    <property type="evidence" value="ECO:0007669"/>
    <property type="project" value="UniProtKB-ARBA"/>
</dbReference>
<gene>
    <name evidence="2" type="ORF">AYC66_05085</name>
</gene>
<organism evidence="2 3">
    <name type="scientific">Elizabethkingia anophelis</name>
    <dbReference type="NCBI Taxonomy" id="1117645"/>
    <lineage>
        <taxon>Bacteria</taxon>
        <taxon>Pseudomonadati</taxon>
        <taxon>Bacteroidota</taxon>
        <taxon>Flavobacteriia</taxon>
        <taxon>Flavobacteriales</taxon>
        <taxon>Weeksellaceae</taxon>
        <taxon>Elizabethkingia</taxon>
    </lineage>
</organism>
<dbReference type="Pfam" id="PF10263">
    <property type="entry name" value="SprT-like"/>
    <property type="match status" value="1"/>
</dbReference>
<dbReference type="Proteomes" id="UP000189738">
    <property type="component" value="Chromosome"/>
</dbReference>
<name>A0A494GD36_9FLAO</name>
<protein>
    <submittedName>
        <fullName evidence="2">Transcription elongation protein SprT</fullName>
    </submittedName>
</protein>
<sequence length="219" mass="26217">MFLTNVLNKGIDFIEKFKTFVMKVMSLQVLQKYLPEGAIFYIEKWLKPYSCHIRITKKRNSKLGDYRYRSGETQQISINGDLEPQLFFFVLTHEIAHLITFSADRKILPHGKEWKICYRNLLLESLNIYEEDFRPMVMAFSKTPKANYMATPEIVRYFSKNTTEDFIEDLNLGHIFEYQNQTFEILEVRKKRYICKNLHSGRKYLFRTCVQVKKLIHDD</sequence>
<dbReference type="AlphaFoldDB" id="A0A494GD36"/>
<dbReference type="EMBL" id="CP014339">
    <property type="protein sequence ID" value="AQX50087.1"/>
    <property type="molecule type" value="Genomic_DNA"/>
</dbReference>
<evidence type="ECO:0000313" key="2">
    <source>
        <dbReference type="EMBL" id="AQX50087.1"/>
    </source>
</evidence>
<feature type="domain" description="SprT-like" evidence="1">
    <location>
        <begin position="50"/>
        <end position="120"/>
    </location>
</feature>